<evidence type="ECO:0000313" key="1">
    <source>
        <dbReference type="EMBL" id="KKN42153.1"/>
    </source>
</evidence>
<protein>
    <submittedName>
        <fullName evidence="1">Uncharacterized protein</fullName>
    </submittedName>
</protein>
<dbReference type="EMBL" id="LAZR01001601">
    <property type="protein sequence ID" value="KKN42153.1"/>
    <property type="molecule type" value="Genomic_DNA"/>
</dbReference>
<sequence length="775" mass="85400">MDRLTVVLTDKADRAVVPTPIIMDLTNRVFDVKFATGLPGGFTSCTMSILLSVSRAYEWYERFLFFGITVYEADEPMWEGRISSISMRDYGVDVECEGYWASMADQALWSWWNDNDMGNWQIPSPGAGGVSDELTLSGAGNSDKFNILNSGALFHVSTKKNQSYLVGDKAVIYYRLPRVSTLTDKRLFQPMTIHSIRYTYGIDHIDINTCLPKVWSADYARGTWTQRHDPGVITPGTKAVNLVADGASAEAVAIGLECTTAYTEANEDNYRLLSIQDITIYAERDAFIDLSRRTTFKKVVGDLLNGQSPDTSGVTAHAKQISGDTLLIEDSDLEYSPLLFKGETIQAITTSMLNFGMATIENFLPNPSVENNLDGWWSKSVAATQVADPVFGDQAIEAASATGAGDGLVLLNLLGSGTIGTIAIENSYRFGVTAGKVFTFSVYLRRVTALTTYDLETRWFNNAGALISTSIQSVTLTTSFVRYFLEATAPAQAVAAELRIVATGSPAFDTFRADAAQFESGSLSDYLDVDQRSDLFWAGSPHASPTMRVSPASVGVYSRNRLKAQRRDESNIKWLLSVKEIEEGGIELQKSIQDYWVRVWARFENFVTAESNFTDMIEAPISQSLIYDQRDTVLELGRSIEGFARMSAQVHLEDTRLPRQSSQLRITGSISNLLGAREPLWRVRAGDVLYVYDLSPIPTLQPNPVTAKILDKLRVFLIKETEYDATSNELQIVPDAPPNMLDLFLMRLETTQLSAGKVSSSAGGGFPSGAYLSGF</sequence>
<name>A0A0F9TL51_9ZZZZ</name>
<organism evidence="1">
    <name type="scientific">marine sediment metagenome</name>
    <dbReference type="NCBI Taxonomy" id="412755"/>
    <lineage>
        <taxon>unclassified sequences</taxon>
        <taxon>metagenomes</taxon>
        <taxon>ecological metagenomes</taxon>
    </lineage>
</organism>
<comment type="caution">
    <text evidence="1">The sequence shown here is derived from an EMBL/GenBank/DDBJ whole genome shotgun (WGS) entry which is preliminary data.</text>
</comment>
<reference evidence="1" key="1">
    <citation type="journal article" date="2015" name="Nature">
        <title>Complex archaea that bridge the gap between prokaryotes and eukaryotes.</title>
        <authorList>
            <person name="Spang A."/>
            <person name="Saw J.H."/>
            <person name="Jorgensen S.L."/>
            <person name="Zaremba-Niedzwiedzka K."/>
            <person name="Martijn J."/>
            <person name="Lind A.E."/>
            <person name="van Eijk R."/>
            <person name="Schleper C."/>
            <person name="Guy L."/>
            <person name="Ettema T.J."/>
        </authorList>
    </citation>
    <scope>NUCLEOTIDE SEQUENCE</scope>
</reference>
<accession>A0A0F9TL51</accession>
<dbReference type="AlphaFoldDB" id="A0A0F9TL51"/>
<proteinExistence type="predicted"/>
<dbReference type="Gene3D" id="2.60.120.260">
    <property type="entry name" value="Galactose-binding domain-like"/>
    <property type="match status" value="1"/>
</dbReference>
<gene>
    <name evidence="1" type="ORF">LCGC14_0716220</name>
</gene>